<keyword evidence="2" id="KW-0067">ATP-binding</keyword>
<reference evidence="2" key="1">
    <citation type="submission" date="2020-02" db="EMBL/GenBank/DDBJ databases">
        <authorList>
            <person name="Meier V. D."/>
        </authorList>
    </citation>
    <scope>NUCLEOTIDE SEQUENCE</scope>
    <source>
        <strain evidence="2">AVDCRST_MAG88</strain>
    </source>
</reference>
<name>A0A6J4VVU3_9BACT</name>
<feature type="compositionally biased region" description="Low complexity" evidence="1">
    <location>
        <begin position="130"/>
        <end position="139"/>
    </location>
</feature>
<proteinExistence type="predicted"/>
<evidence type="ECO:0000313" key="2">
    <source>
        <dbReference type="EMBL" id="CAA9588384.1"/>
    </source>
</evidence>
<organism evidence="2">
    <name type="scientific">uncultured Thermomicrobiales bacterium</name>
    <dbReference type="NCBI Taxonomy" id="1645740"/>
    <lineage>
        <taxon>Bacteria</taxon>
        <taxon>Pseudomonadati</taxon>
        <taxon>Thermomicrobiota</taxon>
        <taxon>Thermomicrobia</taxon>
        <taxon>Thermomicrobiales</taxon>
        <taxon>environmental samples</taxon>
    </lineage>
</organism>
<feature type="compositionally biased region" description="Basic residues" evidence="1">
    <location>
        <begin position="184"/>
        <end position="201"/>
    </location>
</feature>
<feature type="compositionally biased region" description="Low complexity" evidence="1">
    <location>
        <begin position="84"/>
        <end position="93"/>
    </location>
</feature>
<feature type="non-terminal residue" evidence="2">
    <location>
        <position position="262"/>
    </location>
</feature>
<keyword evidence="2" id="KW-0547">Nucleotide-binding</keyword>
<dbReference type="AlphaFoldDB" id="A0A6J4VVU3"/>
<feature type="compositionally biased region" description="Basic and acidic residues" evidence="1">
    <location>
        <begin position="16"/>
        <end position="39"/>
    </location>
</feature>
<sequence length="262" mass="28090">GGSGGAGARRQGVWDGARDRPGPARCPIADRGRRIRGDPRSQWLRQIDPPAPDRRSGTAVVRRGAARGGRGDDGRSPLRHRLPGAAAASLAHGHGQRRARRAANRRPAGAGRLARTRRLNGVRRGPPTPALGRHGAARGARPRADRPPGGPPPRRTLRLARRAHPDADAGSPPRRLPAGAPHRGAGHARRRRGHLSRRPDRRHGPAPGRGRRDGCRSFAPPARPGRQCARPPAGGHPRALRLHPPRARRPGRRPRPGIAARV</sequence>
<feature type="compositionally biased region" description="Basic residues" evidence="1">
    <location>
        <begin position="94"/>
        <end position="104"/>
    </location>
</feature>
<accession>A0A6J4VVU3</accession>
<feature type="compositionally biased region" description="Basic residues" evidence="1">
    <location>
        <begin position="238"/>
        <end position="255"/>
    </location>
</feature>
<evidence type="ECO:0000256" key="1">
    <source>
        <dbReference type="SAM" id="MobiDB-lite"/>
    </source>
</evidence>
<feature type="region of interest" description="Disordered" evidence="1">
    <location>
        <begin position="1"/>
        <end position="262"/>
    </location>
</feature>
<dbReference type="EMBL" id="CADCWM010001103">
    <property type="protein sequence ID" value="CAA9588384.1"/>
    <property type="molecule type" value="Genomic_DNA"/>
</dbReference>
<dbReference type="GO" id="GO:0005524">
    <property type="term" value="F:ATP binding"/>
    <property type="evidence" value="ECO:0007669"/>
    <property type="project" value="UniProtKB-KW"/>
</dbReference>
<protein>
    <submittedName>
        <fullName evidence="2">ABC transporter, ATP-binding protein (Cluster 10, nitrate/sulfonate/bicarbonate)</fullName>
    </submittedName>
</protein>
<gene>
    <name evidence="2" type="ORF">AVDCRST_MAG88-4379</name>
</gene>
<feature type="non-terminal residue" evidence="2">
    <location>
        <position position="1"/>
    </location>
</feature>